<comment type="caution">
    <text evidence="2">The sequence shown here is derived from an EMBL/GenBank/DDBJ whole genome shotgun (WGS) entry which is preliminary data.</text>
</comment>
<sequence length="275" mass="31034">MQSFGGVDSAHVLGLEVSQLEELLTYQRAKMSHVPYVEVTSSRRYYLSEVISPIWHMLRIMLFLMSVLYGVLLVSNGAHRTTGGPVVVTNTTVSVSPLAVLLDKGQTLAEQILDSDSEMMKKINEHSTLELKTVVIAETVVPYEARDLLSVYVRQQLDASDVMSESQKEAVLTMVDLAPMEAVVNKEEIGERGTLRNSVVMALIKKHAKNIHFMLIGVRAEPRLGWNWIPFSERNAWNDVLSRVLAEKIRVEAKNYLWQRNEITDHSDLTRATEL</sequence>
<evidence type="ECO:0000313" key="3">
    <source>
        <dbReference type="Proteomes" id="UP000822688"/>
    </source>
</evidence>
<name>A0A8T0HJ07_CERPU</name>
<keyword evidence="1" id="KW-0812">Transmembrane</keyword>
<dbReference type="Proteomes" id="UP000822688">
    <property type="component" value="Chromosome 6"/>
</dbReference>
<reference evidence="2 3" key="1">
    <citation type="submission" date="2020-06" db="EMBL/GenBank/DDBJ databases">
        <title>WGS assembly of Ceratodon purpureus strain R40.</title>
        <authorList>
            <person name="Carey S.B."/>
            <person name="Jenkins J."/>
            <person name="Shu S."/>
            <person name="Lovell J.T."/>
            <person name="Sreedasyam A."/>
            <person name="Maumus F."/>
            <person name="Tiley G.P."/>
            <person name="Fernandez-Pozo N."/>
            <person name="Barry K."/>
            <person name="Chen C."/>
            <person name="Wang M."/>
            <person name="Lipzen A."/>
            <person name="Daum C."/>
            <person name="Saski C.A."/>
            <person name="Payton A.C."/>
            <person name="Mcbreen J.C."/>
            <person name="Conrad R.E."/>
            <person name="Kollar L.M."/>
            <person name="Olsson S."/>
            <person name="Huttunen S."/>
            <person name="Landis J.B."/>
            <person name="Wickett N.J."/>
            <person name="Johnson M.G."/>
            <person name="Rensing S.A."/>
            <person name="Grimwood J."/>
            <person name="Schmutz J."/>
            <person name="Mcdaniel S.F."/>
        </authorList>
    </citation>
    <scope>NUCLEOTIDE SEQUENCE [LARGE SCALE GENOMIC DNA]</scope>
    <source>
        <strain evidence="2 3">R40</strain>
    </source>
</reference>
<evidence type="ECO:0000313" key="2">
    <source>
        <dbReference type="EMBL" id="KAG0570562.1"/>
    </source>
</evidence>
<keyword evidence="3" id="KW-1185">Reference proteome</keyword>
<dbReference type="EMBL" id="CM026427">
    <property type="protein sequence ID" value="KAG0570562.1"/>
    <property type="molecule type" value="Genomic_DNA"/>
</dbReference>
<keyword evidence="1" id="KW-1133">Transmembrane helix</keyword>
<evidence type="ECO:0000256" key="1">
    <source>
        <dbReference type="SAM" id="Phobius"/>
    </source>
</evidence>
<accession>A0A8T0HJ07</accession>
<dbReference type="AlphaFoldDB" id="A0A8T0HJ07"/>
<protein>
    <submittedName>
        <fullName evidence="2">Uncharacterized protein</fullName>
    </submittedName>
</protein>
<gene>
    <name evidence="2" type="ORF">KC19_6G170800</name>
</gene>
<organism evidence="2 3">
    <name type="scientific">Ceratodon purpureus</name>
    <name type="common">Fire moss</name>
    <name type="synonym">Dicranum purpureum</name>
    <dbReference type="NCBI Taxonomy" id="3225"/>
    <lineage>
        <taxon>Eukaryota</taxon>
        <taxon>Viridiplantae</taxon>
        <taxon>Streptophyta</taxon>
        <taxon>Embryophyta</taxon>
        <taxon>Bryophyta</taxon>
        <taxon>Bryophytina</taxon>
        <taxon>Bryopsida</taxon>
        <taxon>Dicranidae</taxon>
        <taxon>Pseudoditrichales</taxon>
        <taxon>Ditrichaceae</taxon>
        <taxon>Ceratodon</taxon>
    </lineage>
</organism>
<proteinExistence type="predicted"/>
<keyword evidence="1" id="KW-0472">Membrane</keyword>
<feature type="transmembrane region" description="Helical" evidence="1">
    <location>
        <begin position="54"/>
        <end position="74"/>
    </location>
</feature>